<dbReference type="SUPFAM" id="SSF46689">
    <property type="entry name" value="Homeodomain-like"/>
    <property type="match status" value="1"/>
</dbReference>
<gene>
    <name evidence="6" type="ordered locus">AAur_0986</name>
</gene>
<evidence type="ECO:0000259" key="5">
    <source>
        <dbReference type="PROSITE" id="PS50977"/>
    </source>
</evidence>
<evidence type="ECO:0000256" key="4">
    <source>
        <dbReference type="PROSITE-ProRule" id="PRU00335"/>
    </source>
</evidence>
<dbReference type="InterPro" id="IPR050109">
    <property type="entry name" value="HTH-type_TetR-like_transc_reg"/>
</dbReference>
<dbReference type="PROSITE" id="PS50977">
    <property type="entry name" value="HTH_TETR_2"/>
    <property type="match status" value="1"/>
</dbReference>
<keyword evidence="2 4" id="KW-0238">DNA-binding</keyword>
<sequence length="191" mass="20823">MEPPKPLGNDVPMPRKPVARDAVLDAYEALLIEVGERAATLDAVAKRAGVSKGGLLYHFPNKEALTTALLERLDLLADEDTELMKAAPDGSAAYFIRSSLWADTPMDRAFVAATRLAEVAHEETRRRFAAIQQRWLDVLAEDVGPEVAKAVSYMGDGLYFNAIFEGGQEGGNAGREADVEILLGVLERLRK</sequence>
<keyword evidence="3" id="KW-0804">Transcription</keyword>
<name>A1R3G4_PAEAT</name>
<organism evidence="6 7">
    <name type="scientific">Paenarthrobacter aurescens (strain TC1)</name>
    <dbReference type="NCBI Taxonomy" id="290340"/>
    <lineage>
        <taxon>Bacteria</taxon>
        <taxon>Bacillati</taxon>
        <taxon>Actinomycetota</taxon>
        <taxon>Actinomycetes</taxon>
        <taxon>Micrococcales</taxon>
        <taxon>Micrococcaceae</taxon>
        <taxon>Paenarthrobacter</taxon>
    </lineage>
</organism>
<dbReference type="Pfam" id="PF17937">
    <property type="entry name" value="TetR_C_28"/>
    <property type="match status" value="1"/>
</dbReference>
<accession>A1R3G4</accession>
<evidence type="ECO:0000313" key="7">
    <source>
        <dbReference type="Proteomes" id="UP000000637"/>
    </source>
</evidence>
<proteinExistence type="predicted"/>
<dbReference type="Proteomes" id="UP000000637">
    <property type="component" value="Chromosome"/>
</dbReference>
<dbReference type="EMBL" id="CP000474">
    <property type="protein sequence ID" value="ABM08592.1"/>
    <property type="molecule type" value="Genomic_DNA"/>
</dbReference>
<dbReference type="PANTHER" id="PTHR30055:SF234">
    <property type="entry name" value="HTH-TYPE TRANSCRIPTIONAL REGULATOR BETI"/>
    <property type="match status" value="1"/>
</dbReference>
<dbReference type="InterPro" id="IPR041479">
    <property type="entry name" value="TetR_CgmR_C"/>
</dbReference>
<dbReference type="PANTHER" id="PTHR30055">
    <property type="entry name" value="HTH-TYPE TRANSCRIPTIONAL REGULATOR RUTR"/>
    <property type="match status" value="1"/>
</dbReference>
<dbReference type="HOGENOM" id="CLU_091687_2_2_11"/>
<reference evidence="6 7" key="1">
    <citation type="journal article" date="2006" name="PLoS Genet.">
        <title>Secrets of soil survival revealed by the genome sequence of Arthrobacter aurescens TC1.</title>
        <authorList>
            <person name="Mongodin E.F."/>
            <person name="Shapir N."/>
            <person name="Daugherty S.C."/>
            <person name="DeBoy R.T."/>
            <person name="Emerson J.B."/>
            <person name="Shvartzbeyn A."/>
            <person name="Radune D."/>
            <person name="Vamathevan J."/>
            <person name="Riggs F."/>
            <person name="Grinberg V."/>
            <person name="Khouri H."/>
            <person name="Wackett L.P."/>
            <person name="Nelson K.E."/>
            <person name="Sadowsky M.J."/>
        </authorList>
    </citation>
    <scope>NUCLEOTIDE SEQUENCE [LARGE SCALE GENOMIC DNA]</scope>
    <source>
        <strain evidence="6 7">TC1</strain>
    </source>
</reference>
<keyword evidence="7" id="KW-1185">Reference proteome</keyword>
<dbReference type="PRINTS" id="PR00455">
    <property type="entry name" value="HTHTETR"/>
</dbReference>
<dbReference type="GO" id="GO:0003700">
    <property type="term" value="F:DNA-binding transcription factor activity"/>
    <property type="evidence" value="ECO:0007669"/>
    <property type="project" value="TreeGrafter"/>
</dbReference>
<evidence type="ECO:0000313" key="6">
    <source>
        <dbReference type="EMBL" id="ABM08592.1"/>
    </source>
</evidence>
<dbReference type="GO" id="GO:0000976">
    <property type="term" value="F:transcription cis-regulatory region binding"/>
    <property type="evidence" value="ECO:0007669"/>
    <property type="project" value="TreeGrafter"/>
</dbReference>
<protein>
    <submittedName>
        <fullName evidence="6">Transcriptional regulator, TetR family</fullName>
    </submittedName>
</protein>
<feature type="domain" description="HTH tetR-type" evidence="5">
    <location>
        <begin position="17"/>
        <end position="77"/>
    </location>
</feature>
<evidence type="ECO:0000256" key="2">
    <source>
        <dbReference type="ARBA" id="ARBA00023125"/>
    </source>
</evidence>
<dbReference type="AlphaFoldDB" id="A1R3G4"/>
<evidence type="ECO:0000256" key="3">
    <source>
        <dbReference type="ARBA" id="ARBA00023163"/>
    </source>
</evidence>
<evidence type="ECO:0000256" key="1">
    <source>
        <dbReference type="ARBA" id="ARBA00023015"/>
    </source>
</evidence>
<keyword evidence="1" id="KW-0805">Transcription regulation</keyword>
<dbReference type="Gene3D" id="1.10.357.10">
    <property type="entry name" value="Tetracycline Repressor, domain 2"/>
    <property type="match status" value="1"/>
</dbReference>
<feature type="DNA-binding region" description="H-T-H motif" evidence="4">
    <location>
        <begin position="40"/>
        <end position="59"/>
    </location>
</feature>
<dbReference type="STRING" id="290340.AAur_0986"/>
<dbReference type="Pfam" id="PF00440">
    <property type="entry name" value="TetR_N"/>
    <property type="match status" value="1"/>
</dbReference>
<dbReference type="eggNOG" id="COG1309">
    <property type="taxonomic scope" value="Bacteria"/>
</dbReference>
<dbReference type="InterPro" id="IPR001647">
    <property type="entry name" value="HTH_TetR"/>
</dbReference>
<dbReference type="InterPro" id="IPR009057">
    <property type="entry name" value="Homeodomain-like_sf"/>
</dbReference>
<dbReference type="KEGG" id="aau:AAur_0986"/>